<dbReference type="InterPro" id="IPR012340">
    <property type="entry name" value="NA-bd_OB-fold"/>
</dbReference>
<organism evidence="2 3">
    <name type="scientific">Novosphingobium olei</name>
    <dbReference type="NCBI Taxonomy" id="2728851"/>
    <lineage>
        <taxon>Bacteria</taxon>
        <taxon>Pseudomonadati</taxon>
        <taxon>Pseudomonadota</taxon>
        <taxon>Alphaproteobacteria</taxon>
        <taxon>Sphingomonadales</taxon>
        <taxon>Sphingomonadaceae</taxon>
        <taxon>Novosphingobium</taxon>
    </lineage>
</organism>
<keyword evidence="3" id="KW-1185">Reference proteome</keyword>
<gene>
    <name evidence="2" type="ORF">HHL27_17640</name>
</gene>
<proteinExistence type="predicted"/>
<name>A0A7Y0BRX5_9SPHN</name>
<dbReference type="SUPFAM" id="SSF50249">
    <property type="entry name" value="Nucleic acid-binding proteins"/>
    <property type="match status" value="1"/>
</dbReference>
<dbReference type="InterPro" id="IPR002878">
    <property type="entry name" value="ChsH2_C"/>
</dbReference>
<dbReference type="Proteomes" id="UP000583556">
    <property type="component" value="Unassembled WGS sequence"/>
</dbReference>
<dbReference type="AlphaFoldDB" id="A0A7Y0BRX5"/>
<evidence type="ECO:0000259" key="1">
    <source>
        <dbReference type="Pfam" id="PF01796"/>
    </source>
</evidence>
<evidence type="ECO:0000313" key="2">
    <source>
        <dbReference type="EMBL" id="NML95502.1"/>
    </source>
</evidence>
<sequence length="150" mass="16275">MAIAVAENLFRGSGADARLLAGRSRQSGKLVFPCPQGADADDYDVVELAREGTLWSYTIQRFKPKTPFNGDGDEVNFKPYGVGYVELPGQLIVEGHIVANDLGALRIGQPMRVTTEAYRTTDAGEAVLTYAFCPADEAHRHEQANEGDNS</sequence>
<accession>A0A7Y0BRX5</accession>
<dbReference type="Pfam" id="PF01796">
    <property type="entry name" value="OB_ChsH2_C"/>
    <property type="match status" value="1"/>
</dbReference>
<comment type="caution">
    <text evidence="2">The sequence shown here is derived from an EMBL/GenBank/DDBJ whole genome shotgun (WGS) entry which is preliminary data.</text>
</comment>
<dbReference type="EMBL" id="JABBGM010000010">
    <property type="protein sequence ID" value="NML95502.1"/>
    <property type="molecule type" value="Genomic_DNA"/>
</dbReference>
<protein>
    <submittedName>
        <fullName evidence="2">OB-fold domain-containing protein</fullName>
    </submittedName>
</protein>
<dbReference type="RefSeq" id="WP_169494705.1">
    <property type="nucleotide sequence ID" value="NZ_JABBGM010000010.1"/>
</dbReference>
<reference evidence="2 3" key="1">
    <citation type="submission" date="2020-04" db="EMBL/GenBank/DDBJ databases">
        <title>Novosphingobium sp. TW-4 isolated from soil.</title>
        <authorList>
            <person name="Dahal R.H."/>
            <person name="Chaudhary D.K."/>
        </authorList>
    </citation>
    <scope>NUCLEOTIDE SEQUENCE [LARGE SCALE GENOMIC DNA]</scope>
    <source>
        <strain evidence="2 3">TW-4</strain>
    </source>
</reference>
<feature type="domain" description="ChsH2 C-terminal OB-fold" evidence="1">
    <location>
        <begin position="46"/>
        <end position="115"/>
    </location>
</feature>
<evidence type="ECO:0000313" key="3">
    <source>
        <dbReference type="Proteomes" id="UP000583556"/>
    </source>
</evidence>